<feature type="chain" id="PRO_5040465516" evidence="1">
    <location>
        <begin position="18"/>
        <end position="148"/>
    </location>
</feature>
<accession>A0A9Q0AV30</accession>
<name>A0A9Q0AV30_9PEZI</name>
<evidence type="ECO:0000313" key="3">
    <source>
        <dbReference type="Proteomes" id="UP000829685"/>
    </source>
</evidence>
<reference evidence="2" key="1">
    <citation type="submission" date="2021-03" db="EMBL/GenBank/DDBJ databases">
        <title>Revisited historic fungal species revealed as producer of novel bioactive compounds through whole genome sequencing and comparative genomics.</title>
        <authorList>
            <person name="Vignolle G.A."/>
            <person name="Hochenegger N."/>
            <person name="Mach R.L."/>
            <person name="Mach-Aigner A.R."/>
            <person name="Javad Rahimi M."/>
            <person name="Salim K.A."/>
            <person name="Chan C.M."/>
            <person name="Lim L.B.L."/>
            <person name="Cai F."/>
            <person name="Druzhinina I.S."/>
            <person name="U'Ren J.M."/>
            <person name="Derntl C."/>
        </authorList>
    </citation>
    <scope>NUCLEOTIDE SEQUENCE</scope>
    <source>
        <strain evidence="2">TUCIM 5799</strain>
    </source>
</reference>
<evidence type="ECO:0000256" key="1">
    <source>
        <dbReference type="SAM" id="SignalP"/>
    </source>
</evidence>
<proteinExistence type="predicted"/>
<feature type="signal peptide" evidence="1">
    <location>
        <begin position="1"/>
        <end position="17"/>
    </location>
</feature>
<dbReference type="EMBL" id="JAFIMR010000003">
    <property type="protein sequence ID" value="KAI1879796.1"/>
    <property type="molecule type" value="Genomic_DNA"/>
</dbReference>
<dbReference type="AlphaFoldDB" id="A0A9Q0AV30"/>
<keyword evidence="3" id="KW-1185">Reference proteome</keyword>
<keyword evidence="1" id="KW-0732">Signal</keyword>
<organism evidence="2 3">
    <name type="scientific">Neoarthrinium moseri</name>
    <dbReference type="NCBI Taxonomy" id="1658444"/>
    <lineage>
        <taxon>Eukaryota</taxon>
        <taxon>Fungi</taxon>
        <taxon>Dikarya</taxon>
        <taxon>Ascomycota</taxon>
        <taxon>Pezizomycotina</taxon>
        <taxon>Sordariomycetes</taxon>
        <taxon>Xylariomycetidae</taxon>
        <taxon>Amphisphaeriales</taxon>
        <taxon>Apiosporaceae</taxon>
        <taxon>Neoarthrinium</taxon>
    </lineage>
</organism>
<comment type="caution">
    <text evidence="2">The sequence shown here is derived from an EMBL/GenBank/DDBJ whole genome shotgun (WGS) entry which is preliminary data.</text>
</comment>
<protein>
    <submittedName>
        <fullName evidence="2">Uncharacterized protein</fullName>
    </submittedName>
</protein>
<dbReference type="Proteomes" id="UP000829685">
    <property type="component" value="Unassembled WGS sequence"/>
</dbReference>
<sequence>MKTATGSLLLIAALSNGAVLNQRAGETGTVEPYLAPGCQITDVATGLFCDFPSMSLTNSVCQDVTYQCSIHPPTSFTAALDAPTTSNCHVAVFANFGCTGDEVDGSRLGTTPSSCVEAPFFGKIVDGGVLSGGSLLPFGFKSLKLVCN</sequence>
<evidence type="ECO:0000313" key="2">
    <source>
        <dbReference type="EMBL" id="KAI1879796.1"/>
    </source>
</evidence>
<gene>
    <name evidence="2" type="ORF">JX265_001417</name>
</gene>